<dbReference type="PANTHER" id="PTHR11559">
    <property type="entry name" value="CARBOXYLESTERASE"/>
    <property type="match status" value="1"/>
</dbReference>
<protein>
    <recommendedName>
        <fullName evidence="3">Carboxylic ester hydrolase</fullName>
        <ecNumber evidence="3">3.1.1.-</ecNumber>
    </recommendedName>
</protein>
<evidence type="ECO:0000313" key="5">
    <source>
        <dbReference type="EMBL" id="MCK8678441.1"/>
    </source>
</evidence>
<keyword evidence="6" id="KW-1185">Reference proteome</keyword>
<dbReference type="SUPFAM" id="SSF53474">
    <property type="entry name" value="alpha/beta-Hydrolases"/>
    <property type="match status" value="1"/>
</dbReference>
<dbReference type="InterPro" id="IPR050309">
    <property type="entry name" value="Type-B_Carboxylest/Lipase"/>
</dbReference>
<dbReference type="InterPro" id="IPR019826">
    <property type="entry name" value="Carboxylesterase_B_AS"/>
</dbReference>
<keyword evidence="2 3" id="KW-0378">Hydrolase</keyword>
<sequence>MRTVSTPSGRWRGRQDEGAVVFHGIHYARADRFAPPRRAPAATGVTDAIAPGPVAPQLPSRLEAVMGPAAPLPQSEDCLTVTVTVPDRDTDEGAGPAAVLVWLHGGAFLSGSGEWNLYDATRLVHETGIVVVSVGYRLGVLGYLRAPGMAPGNLGLLDQIAALEWVRENIAAFGGDPGRVTVAGQSAGAHSVAALLGIGRARPLFTRAILHSAPLGLGFHTHRRALRAARPFLAALSGDPRTAPVADVLAAQARAARTLAGPAGLNSAPPYLPVEAIHPLPAAGRWRRDVVRHAPGLQVLIGTTADEAAAFHHPHPFFTRLRRLPVPGPQAAAALSGLVQRKTFDRPARAFADLLAGAGAEVWRFRFGPLHPDNPFGACHCIELPLFFGDSAAWRQAPMIRPLTPAEAADAGARTRRYWGEFVRTGRIADPAWPRHRPGSDSPHPLP</sequence>
<comment type="caution">
    <text evidence="5">The sequence shown here is derived from an EMBL/GenBank/DDBJ whole genome shotgun (WGS) entry which is preliminary data.</text>
</comment>
<comment type="similarity">
    <text evidence="1 3">Belongs to the type-B carboxylesterase/lipase family.</text>
</comment>
<evidence type="ECO:0000256" key="2">
    <source>
        <dbReference type="ARBA" id="ARBA00022801"/>
    </source>
</evidence>
<dbReference type="Pfam" id="PF00135">
    <property type="entry name" value="COesterase"/>
    <property type="match status" value="1"/>
</dbReference>
<dbReference type="Gene3D" id="3.40.50.1820">
    <property type="entry name" value="alpha/beta hydrolase"/>
    <property type="match status" value="1"/>
</dbReference>
<dbReference type="RefSeq" id="WP_248634087.1">
    <property type="nucleotide sequence ID" value="NZ_JALPTH010000011.1"/>
</dbReference>
<proteinExistence type="inferred from homology"/>
<name>A0ABT0IAU1_9ACTN</name>
<organism evidence="5 6">
    <name type="scientific">Streptomyces lichenis</name>
    <dbReference type="NCBI Taxonomy" id="2306967"/>
    <lineage>
        <taxon>Bacteria</taxon>
        <taxon>Bacillati</taxon>
        <taxon>Actinomycetota</taxon>
        <taxon>Actinomycetes</taxon>
        <taxon>Kitasatosporales</taxon>
        <taxon>Streptomycetaceae</taxon>
        <taxon>Streptomyces</taxon>
    </lineage>
</organism>
<reference evidence="5 6" key="1">
    <citation type="submission" date="2022-04" db="EMBL/GenBank/DDBJ databases">
        <title>Streptomyces sp. nov. LCR6-01 isolated from Lichen of Dirinaria sp.</title>
        <authorList>
            <person name="Kanchanasin P."/>
            <person name="Tanasupawat S."/>
            <person name="Phongsopitanun W."/>
        </authorList>
    </citation>
    <scope>NUCLEOTIDE SEQUENCE [LARGE SCALE GENOMIC DNA]</scope>
    <source>
        <strain evidence="5 6">LCR6-01</strain>
    </source>
</reference>
<evidence type="ECO:0000313" key="6">
    <source>
        <dbReference type="Proteomes" id="UP001522868"/>
    </source>
</evidence>
<dbReference type="EC" id="3.1.1.-" evidence="3"/>
<accession>A0ABT0IAU1</accession>
<feature type="domain" description="Carboxylesterase type B" evidence="4">
    <location>
        <begin position="3"/>
        <end position="232"/>
    </location>
</feature>
<dbReference type="Proteomes" id="UP001522868">
    <property type="component" value="Unassembled WGS sequence"/>
</dbReference>
<dbReference type="InterPro" id="IPR002018">
    <property type="entry name" value="CarbesteraseB"/>
</dbReference>
<dbReference type="PROSITE" id="PS00122">
    <property type="entry name" value="CARBOXYLESTERASE_B_1"/>
    <property type="match status" value="1"/>
</dbReference>
<evidence type="ECO:0000259" key="4">
    <source>
        <dbReference type="Pfam" id="PF00135"/>
    </source>
</evidence>
<gene>
    <name evidence="5" type="ORF">M1O15_13750</name>
</gene>
<dbReference type="EMBL" id="JALPTH010000011">
    <property type="protein sequence ID" value="MCK8678441.1"/>
    <property type="molecule type" value="Genomic_DNA"/>
</dbReference>
<evidence type="ECO:0000256" key="1">
    <source>
        <dbReference type="ARBA" id="ARBA00005964"/>
    </source>
</evidence>
<dbReference type="InterPro" id="IPR029058">
    <property type="entry name" value="AB_hydrolase_fold"/>
</dbReference>
<evidence type="ECO:0000256" key="3">
    <source>
        <dbReference type="RuleBase" id="RU361235"/>
    </source>
</evidence>